<evidence type="ECO:0000256" key="1">
    <source>
        <dbReference type="ARBA" id="ARBA00008857"/>
    </source>
</evidence>
<evidence type="ECO:0000313" key="8">
    <source>
        <dbReference type="EMBL" id="OAI11403.1"/>
    </source>
</evidence>
<feature type="domain" description="Tyr recombinase" evidence="6">
    <location>
        <begin position="198"/>
        <end position="394"/>
    </location>
</feature>
<keyword evidence="3 5" id="KW-0238">DNA-binding</keyword>
<organism evidence="8 9">
    <name type="scientific">Methylomonas lenta</name>
    <dbReference type="NCBI Taxonomy" id="980561"/>
    <lineage>
        <taxon>Bacteria</taxon>
        <taxon>Pseudomonadati</taxon>
        <taxon>Pseudomonadota</taxon>
        <taxon>Gammaproteobacteria</taxon>
        <taxon>Methylococcales</taxon>
        <taxon>Methylococcaceae</taxon>
        <taxon>Methylomonas</taxon>
    </lineage>
</organism>
<dbReference type="PROSITE" id="PS51900">
    <property type="entry name" value="CB"/>
    <property type="match status" value="1"/>
</dbReference>
<dbReference type="CDD" id="cd00801">
    <property type="entry name" value="INT_P4_C"/>
    <property type="match status" value="1"/>
</dbReference>
<dbReference type="AlphaFoldDB" id="A0A177N1I4"/>
<keyword evidence="9" id="KW-1185">Reference proteome</keyword>
<keyword evidence="2" id="KW-0229">DNA integration</keyword>
<evidence type="ECO:0000313" key="9">
    <source>
        <dbReference type="Proteomes" id="UP000078476"/>
    </source>
</evidence>
<proteinExistence type="inferred from homology"/>
<dbReference type="GO" id="GO:0003677">
    <property type="term" value="F:DNA binding"/>
    <property type="evidence" value="ECO:0007669"/>
    <property type="project" value="UniProtKB-UniRule"/>
</dbReference>
<reference evidence="8 9" key="1">
    <citation type="submission" date="2016-03" db="EMBL/GenBank/DDBJ databases">
        <authorList>
            <person name="Ploux O."/>
        </authorList>
    </citation>
    <scope>NUCLEOTIDE SEQUENCE [LARGE SCALE GENOMIC DNA]</scope>
    <source>
        <strain evidence="8 9">R-45370</strain>
    </source>
</reference>
<dbReference type="Gene3D" id="3.30.160.390">
    <property type="entry name" value="Integrase, DNA-binding domain"/>
    <property type="match status" value="1"/>
</dbReference>
<feature type="domain" description="Core-binding (CB)" evidence="7">
    <location>
        <begin position="93"/>
        <end position="174"/>
    </location>
</feature>
<evidence type="ECO:0000259" key="7">
    <source>
        <dbReference type="PROSITE" id="PS51900"/>
    </source>
</evidence>
<dbReference type="Gene3D" id="1.10.150.130">
    <property type="match status" value="1"/>
</dbReference>
<name>A0A177N1I4_9GAMM</name>
<dbReference type="InterPro" id="IPR010998">
    <property type="entry name" value="Integrase_recombinase_N"/>
</dbReference>
<dbReference type="STRING" id="980561.A1359_14760"/>
<comment type="similarity">
    <text evidence="1">Belongs to the 'phage' integrase family.</text>
</comment>
<dbReference type="Gene3D" id="1.10.443.10">
    <property type="entry name" value="Intergrase catalytic core"/>
    <property type="match status" value="1"/>
</dbReference>
<dbReference type="GO" id="GO:0015074">
    <property type="term" value="P:DNA integration"/>
    <property type="evidence" value="ECO:0007669"/>
    <property type="project" value="UniProtKB-KW"/>
</dbReference>
<dbReference type="SUPFAM" id="SSF56349">
    <property type="entry name" value="DNA breaking-rejoining enzymes"/>
    <property type="match status" value="1"/>
</dbReference>
<dbReference type="GO" id="GO:0006310">
    <property type="term" value="P:DNA recombination"/>
    <property type="evidence" value="ECO:0007669"/>
    <property type="project" value="UniProtKB-KW"/>
</dbReference>
<dbReference type="PANTHER" id="PTHR30629">
    <property type="entry name" value="PROPHAGE INTEGRASE"/>
    <property type="match status" value="1"/>
</dbReference>
<comment type="caution">
    <text evidence="8">The sequence shown here is derived from an EMBL/GenBank/DDBJ whole genome shotgun (WGS) entry which is preliminary data.</text>
</comment>
<evidence type="ECO:0000256" key="3">
    <source>
        <dbReference type="ARBA" id="ARBA00023125"/>
    </source>
</evidence>
<dbReference type="InterPro" id="IPR050808">
    <property type="entry name" value="Phage_Integrase"/>
</dbReference>
<dbReference type="InterPro" id="IPR025166">
    <property type="entry name" value="Integrase_DNA_bind_dom"/>
</dbReference>
<dbReference type="EMBL" id="LUUI01000142">
    <property type="protein sequence ID" value="OAI11403.1"/>
    <property type="molecule type" value="Genomic_DNA"/>
</dbReference>
<evidence type="ECO:0000256" key="4">
    <source>
        <dbReference type="ARBA" id="ARBA00023172"/>
    </source>
</evidence>
<dbReference type="InterPro" id="IPR044068">
    <property type="entry name" value="CB"/>
</dbReference>
<gene>
    <name evidence="8" type="ORF">A1359_14760</name>
</gene>
<dbReference type="InterPro" id="IPR053876">
    <property type="entry name" value="Phage_int_M"/>
</dbReference>
<keyword evidence="4" id="KW-0233">DNA recombination</keyword>
<dbReference type="Pfam" id="PF00589">
    <property type="entry name" value="Phage_integrase"/>
    <property type="match status" value="1"/>
</dbReference>
<dbReference type="InterPro" id="IPR038488">
    <property type="entry name" value="Integrase_DNA-bd_sf"/>
</dbReference>
<evidence type="ECO:0000256" key="5">
    <source>
        <dbReference type="PROSITE-ProRule" id="PRU01248"/>
    </source>
</evidence>
<dbReference type="Pfam" id="PF13356">
    <property type="entry name" value="Arm-DNA-bind_3"/>
    <property type="match status" value="1"/>
</dbReference>
<dbReference type="Proteomes" id="UP000078476">
    <property type="component" value="Unassembled WGS sequence"/>
</dbReference>
<accession>A0A177N1I4</accession>
<dbReference type="PANTHER" id="PTHR30629:SF2">
    <property type="entry name" value="PROPHAGE INTEGRASE INTS-RELATED"/>
    <property type="match status" value="1"/>
</dbReference>
<sequence length="416" mass="46968">MKATQTKSIKNGNVGKLADGGGLYFVAEPLRSSWWRFDYRIDGKQKTLSIGLYPDVSLAEARNQREELRRKIANGIDPGSQRKAEKAAAANADSFEAIAYEWWHHKKDTWTEGHAKRTLTRLVNDVFPYLGDKPINSINAITLLEVIRRIESRGAIETAHRTNQACEGVFAFAIGTGRCENNPATAIRAVLKPAPTQENFARLTDPSDISALLHDIQEYKGSPIVRSALQLLPLTFVRPGELAKAEWKYIDFDAALWTVPAHIKKQRISLKNDSNRVHLVPLSRQAIAILKDIYPLTGSGRYVFTGLRTTSGSANERHMTTESMLAALRRMGYSKEEMTSHGFRGIASTKIRENHKNKFQEVVIETQLAHTVGTKTQRAYDHAIYLPERIELMQWWADYLDELKTGAKIIPFQRQI</sequence>
<dbReference type="Pfam" id="PF22022">
    <property type="entry name" value="Phage_int_M"/>
    <property type="match status" value="1"/>
</dbReference>
<evidence type="ECO:0000256" key="2">
    <source>
        <dbReference type="ARBA" id="ARBA00022908"/>
    </source>
</evidence>
<dbReference type="InterPro" id="IPR013762">
    <property type="entry name" value="Integrase-like_cat_sf"/>
</dbReference>
<protein>
    <recommendedName>
        <fullName evidence="10">Integrase</fullName>
    </recommendedName>
</protein>
<evidence type="ECO:0000259" key="6">
    <source>
        <dbReference type="PROSITE" id="PS51898"/>
    </source>
</evidence>
<dbReference type="PROSITE" id="PS51898">
    <property type="entry name" value="TYR_RECOMBINASE"/>
    <property type="match status" value="1"/>
</dbReference>
<dbReference type="InterPro" id="IPR011010">
    <property type="entry name" value="DNA_brk_join_enz"/>
</dbReference>
<dbReference type="InterPro" id="IPR002104">
    <property type="entry name" value="Integrase_catalytic"/>
</dbReference>
<evidence type="ECO:0008006" key="10">
    <source>
        <dbReference type="Google" id="ProtNLM"/>
    </source>
</evidence>